<evidence type="ECO:0000313" key="1">
    <source>
        <dbReference type="EMBL" id="KAL2915858.1"/>
    </source>
</evidence>
<evidence type="ECO:0000313" key="2">
    <source>
        <dbReference type="Proteomes" id="UP001527925"/>
    </source>
</evidence>
<comment type="caution">
    <text evidence="1">The sequence shown here is derived from an EMBL/GenBank/DDBJ whole genome shotgun (WGS) entry which is preliminary data.</text>
</comment>
<dbReference type="Proteomes" id="UP001527925">
    <property type="component" value="Unassembled WGS sequence"/>
</dbReference>
<name>A0ABR4N8K4_9FUNG</name>
<keyword evidence="2" id="KW-1185">Reference proteome</keyword>
<reference evidence="1 2" key="1">
    <citation type="submission" date="2023-09" db="EMBL/GenBank/DDBJ databases">
        <title>Pangenome analysis of Batrachochytrium dendrobatidis and related Chytrids.</title>
        <authorList>
            <person name="Yacoub M.N."/>
            <person name="Stajich J.E."/>
            <person name="James T.Y."/>
        </authorList>
    </citation>
    <scope>NUCLEOTIDE SEQUENCE [LARGE SCALE GENOMIC DNA]</scope>
    <source>
        <strain evidence="1 2">JEL0888</strain>
    </source>
</reference>
<gene>
    <name evidence="1" type="ORF">HK105_204559</name>
</gene>
<dbReference type="EMBL" id="JADGIZ020000020">
    <property type="protein sequence ID" value="KAL2915858.1"/>
    <property type="molecule type" value="Genomic_DNA"/>
</dbReference>
<organism evidence="1 2">
    <name type="scientific">Polyrhizophydium stewartii</name>
    <dbReference type="NCBI Taxonomy" id="2732419"/>
    <lineage>
        <taxon>Eukaryota</taxon>
        <taxon>Fungi</taxon>
        <taxon>Fungi incertae sedis</taxon>
        <taxon>Chytridiomycota</taxon>
        <taxon>Chytridiomycota incertae sedis</taxon>
        <taxon>Chytridiomycetes</taxon>
        <taxon>Rhizophydiales</taxon>
        <taxon>Rhizophydiales incertae sedis</taxon>
        <taxon>Polyrhizophydium</taxon>
    </lineage>
</organism>
<protein>
    <recommendedName>
        <fullName evidence="3">PilZ domain-containing protein</fullName>
    </recommendedName>
</protein>
<accession>A0ABR4N8K4</accession>
<sequence>MQRKKRSRHAGAPPQTLFVKVLGDSRAQPIAVASGDAGFKFLYPVATMTTISVLEVALCDGRIHIDSVLKRLGRGAVRLQIIEGRPAFTIRQRPDGFSEQRFSSSATHYIYVPARSVQQRERQAYLDKFFQV</sequence>
<evidence type="ECO:0008006" key="3">
    <source>
        <dbReference type="Google" id="ProtNLM"/>
    </source>
</evidence>
<proteinExistence type="predicted"/>